<name>G4RKK0_THETK</name>
<proteinExistence type="predicted"/>
<dbReference type="PaxDb" id="768679-TTX_1465"/>
<dbReference type="Pfam" id="PF01955">
    <property type="entry name" value="CbiZ"/>
    <property type="match status" value="1"/>
</dbReference>
<dbReference type="OrthoDB" id="25996at2157"/>
<dbReference type="InterPro" id="IPR052209">
    <property type="entry name" value="CbiZ"/>
</dbReference>
<gene>
    <name evidence="1" type="ordered locus">TTX_1465</name>
</gene>
<evidence type="ECO:0000313" key="1">
    <source>
        <dbReference type="EMBL" id="CCC82095.1"/>
    </source>
</evidence>
<dbReference type="PANTHER" id="PTHR35336:SF5">
    <property type="entry name" value="ADENOSYLCOBINAMIDE AMIDOHYDROLASE"/>
    <property type="match status" value="1"/>
</dbReference>
<accession>G4RKK0</accession>
<dbReference type="EMBL" id="FN869859">
    <property type="protein sequence ID" value="CCC82095.1"/>
    <property type="molecule type" value="Genomic_DNA"/>
</dbReference>
<protein>
    <submittedName>
        <fullName evidence="1">Adenosylcobinamide amidohydrolase</fullName>
    </submittedName>
</protein>
<evidence type="ECO:0000313" key="2">
    <source>
        <dbReference type="Proteomes" id="UP000002654"/>
    </source>
</evidence>
<dbReference type="GeneID" id="11262346"/>
<dbReference type="AlphaFoldDB" id="G4RKK0"/>
<dbReference type="PANTHER" id="PTHR35336">
    <property type="entry name" value="ADENOSYLCOBINAMIDE AMIDOHYDROLASE"/>
    <property type="match status" value="1"/>
</dbReference>
<dbReference type="eggNOG" id="arCOG01870">
    <property type="taxonomic scope" value="Archaea"/>
</dbReference>
<dbReference type="RefSeq" id="WP_014127349.1">
    <property type="nucleotide sequence ID" value="NC_016070.1"/>
</dbReference>
<dbReference type="STRING" id="768679.TTX_1465"/>
<dbReference type="Proteomes" id="UP000002654">
    <property type="component" value="Chromosome"/>
</dbReference>
<dbReference type="KEGG" id="ttn:TTX_1465"/>
<keyword evidence="2" id="KW-1185">Reference proteome</keyword>
<dbReference type="InterPro" id="IPR002808">
    <property type="entry name" value="AdoCbi_amidolase"/>
</dbReference>
<dbReference type="PATRIC" id="fig|768679.9.peg.1486"/>
<organism evidence="1 2">
    <name type="scientific">Thermoproteus tenax (strain ATCC 35583 / DSM 2078 / JCM 9277 / NBRC 100435 / Kra 1)</name>
    <dbReference type="NCBI Taxonomy" id="768679"/>
    <lineage>
        <taxon>Archaea</taxon>
        <taxon>Thermoproteota</taxon>
        <taxon>Thermoprotei</taxon>
        <taxon>Thermoproteales</taxon>
        <taxon>Thermoproteaceae</taxon>
        <taxon>Thermoproteus</taxon>
    </lineage>
</organism>
<sequence>MIAEIIHRGTDVVLQLDTVAVALSSTVDGGLRGGIRYVVHHKVPYRWNGDPLEEIERAHAALGVPSDETITFLTAAQLPRVHGLGRAAVGEVAVVVSATVGLSNPYRISRGDVEVLRPEEPSTVNIATFVNVPLSVQAMLDVLALVSQAKALALWDLAGVHGTTSDAVAVLSPAGPSRRPYGGAATDIGRAVVRATYAALADALRRD</sequence>
<reference evidence="1 2" key="1">
    <citation type="journal article" date="2011" name="PLoS ONE">
        <title>The complete genome sequence of Thermoproteus tenax: a physiologically versatile member of the Crenarchaeota.</title>
        <authorList>
            <person name="Siebers B."/>
            <person name="Zaparty M."/>
            <person name="Raddatz G."/>
            <person name="Tjaden B."/>
            <person name="Albers S.V."/>
            <person name="Bell S.D."/>
            <person name="Blombach F."/>
            <person name="Kletzin A."/>
            <person name="Kyrpides N."/>
            <person name="Lanz C."/>
            <person name="Plagens A."/>
            <person name="Rampp M."/>
            <person name="Rosinus A."/>
            <person name="von Jan M."/>
            <person name="Makarova K.S."/>
            <person name="Klenk H.P."/>
            <person name="Schuster S.C."/>
            <person name="Hensel R."/>
        </authorList>
    </citation>
    <scope>NUCLEOTIDE SEQUENCE [LARGE SCALE GENOMIC DNA]</scope>
    <source>
        <strain evidence="2">ATCC 35583 / DSM 2078 / JCM 9277 / NBRC 100435 / Kra 1</strain>
    </source>
</reference>
<dbReference type="HOGENOM" id="CLU_1291987_0_0_2"/>